<dbReference type="Pfam" id="PF25601">
    <property type="entry name" value="AAA_lid_14"/>
    <property type="match status" value="1"/>
</dbReference>
<reference evidence="4 5" key="1">
    <citation type="submission" date="2024-03" db="EMBL/GenBank/DDBJ databases">
        <title>Community enrichment and isolation of bacterial strains for fucoidan degradation.</title>
        <authorList>
            <person name="Sichert A."/>
        </authorList>
    </citation>
    <scope>NUCLEOTIDE SEQUENCE [LARGE SCALE GENOMIC DNA]</scope>
    <source>
        <strain evidence="4 5">AS26</strain>
    </source>
</reference>
<name>A0ABU9TKY5_9GAMM</name>
<keyword evidence="2" id="KW-0067">ATP-binding</keyword>
<keyword evidence="5" id="KW-1185">Reference proteome</keyword>
<dbReference type="SUPFAM" id="SSF52540">
    <property type="entry name" value="P-loop containing nucleoside triphosphate hydrolases"/>
    <property type="match status" value="1"/>
</dbReference>
<proteinExistence type="predicted"/>
<sequence length="506" mass="56232">MSKRTVNILLSWLGTKDIENMLDGEKNASISTLATNSQTPFDKIVILSNHQHKYWEKFENFVKKRMATIGRPHQDIQVHKANIASPIDYESIHQVTALWINKLSEEADSLSINLTSGTPAMTTLSVLIGKGKSNVQFLQASPNNELLHVDIPIDFGQEYVKSASKNIANTATSEPKVEQAFSALTAKSVQMQNVVNKAKKIAASEVPALILGETGTGKELMATAIHKGSLRANKPLKVINCGAFAENLVDSTLFGHKKGAFTGAEKDHPGLFEQADGGTLFLDEVGELTPEIQVKLLRALQQGEINCLGDTQTTNVDVRVIAATHKDLSKLVEEGKFREDLFYRLAVGIIQMPALRERIEDITVIVNQLVEQINKVGSKHPDYTSKNISEKGMKFILSQPWQGNIRELWSTLNRAFLWSDSQTITENDLSNAMINRAKNESFTDVTLSYDDKIDITQLVDKYKKAYVLAALKASGNVKSHAAQMLNLKDHQTLSNWMKRLNIKHEK</sequence>
<evidence type="ECO:0000259" key="3">
    <source>
        <dbReference type="PROSITE" id="PS50045"/>
    </source>
</evidence>
<dbReference type="Gene3D" id="3.40.50.10770">
    <property type="entry name" value="Hypothetical protein VC1899 like domain (Restriction endonuclease-like)"/>
    <property type="match status" value="1"/>
</dbReference>
<dbReference type="InterPro" id="IPR027417">
    <property type="entry name" value="P-loop_NTPase"/>
</dbReference>
<comment type="caution">
    <text evidence="4">The sequence shown here is derived from an EMBL/GenBank/DDBJ whole genome shotgun (WGS) entry which is preliminary data.</text>
</comment>
<evidence type="ECO:0000256" key="1">
    <source>
        <dbReference type="ARBA" id="ARBA00022741"/>
    </source>
</evidence>
<dbReference type="RefSeq" id="WP_342880279.1">
    <property type="nucleotide sequence ID" value="NZ_JBBMQX010000018.1"/>
</dbReference>
<dbReference type="Pfam" id="PF00158">
    <property type="entry name" value="Sigma54_activat"/>
    <property type="match status" value="1"/>
</dbReference>
<dbReference type="Gene3D" id="1.10.10.60">
    <property type="entry name" value="Homeodomain-like"/>
    <property type="match status" value="1"/>
</dbReference>
<dbReference type="CDD" id="cd00009">
    <property type="entry name" value="AAA"/>
    <property type="match status" value="1"/>
</dbReference>
<gene>
    <name evidence="4" type="ORF">WNY57_18250</name>
</gene>
<dbReference type="PROSITE" id="PS50045">
    <property type="entry name" value="SIGMA54_INTERACT_4"/>
    <property type="match status" value="1"/>
</dbReference>
<dbReference type="Gene3D" id="3.40.50.300">
    <property type="entry name" value="P-loop containing nucleotide triphosphate hydrolases"/>
    <property type="match status" value="1"/>
</dbReference>
<dbReference type="PANTHER" id="PTHR32071">
    <property type="entry name" value="TRANSCRIPTIONAL REGULATORY PROTEIN"/>
    <property type="match status" value="1"/>
</dbReference>
<evidence type="ECO:0000313" key="4">
    <source>
        <dbReference type="EMBL" id="MEM5534381.1"/>
    </source>
</evidence>
<evidence type="ECO:0000313" key="5">
    <source>
        <dbReference type="Proteomes" id="UP001457661"/>
    </source>
</evidence>
<keyword evidence="1" id="KW-0547">Nucleotide-binding</keyword>
<evidence type="ECO:0000256" key="2">
    <source>
        <dbReference type="ARBA" id="ARBA00022840"/>
    </source>
</evidence>
<dbReference type="InterPro" id="IPR025943">
    <property type="entry name" value="Sigma_54_int_dom_ATP-bd_2"/>
</dbReference>
<dbReference type="Proteomes" id="UP001457661">
    <property type="component" value="Unassembled WGS sequence"/>
</dbReference>
<dbReference type="InterPro" id="IPR003593">
    <property type="entry name" value="AAA+_ATPase"/>
</dbReference>
<dbReference type="InterPro" id="IPR058031">
    <property type="entry name" value="AAA_lid_NorR"/>
</dbReference>
<organism evidence="4 5">
    <name type="scientific">Pseudoalteromonas arctica</name>
    <dbReference type="NCBI Taxonomy" id="394751"/>
    <lineage>
        <taxon>Bacteria</taxon>
        <taxon>Pseudomonadati</taxon>
        <taxon>Pseudomonadota</taxon>
        <taxon>Gammaproteobacteria</taxon>
        <taxon>Alteromonadales</taxon>
        <taxon>Pseudoalteromonadaceae</taxon>
        <taxon>Pseudoalteromonas</taxon>
    </lineage>
</organism>
<dbReference type="Gene3D" id="1.10.8.60">
    <property type="match status" value="1"/>
</dbReference>
<accession>A0ABU9TKY5</accession>
<dbReference type="EMBL" id="JBBMQX010000018">
    <property type="protein sequence ID" value="MEM5534381.1"/>
    <property type="molecule type" value="Genomic_DNA"/>
</dbReference>
<dbReference type="SMART" id="SM00382">
    <property type="entry name" value="AAA"/>
    <property type="match status" value="1"/>
</dbReference>
<dbReference type="InterPro" id="IPR002078">
    <property type="entry name" value="Sigma_54_int"/>
</dbReference>
<feature type="domain" description="Sigma-54 factor interaction" evidence="3">
    <location>
        <begin position="184"/>
        <end position="417"/>
    </location>
</feature>
<protein>
    <submittedName>
        <fullName evidence="4">Sigma-54 dependent transcriptional regulator</fullName>
    </submittedName>
</protein>
<dbReference type="PROSITE" id="PS00676">
    <property type="entry name" value="SIGMA54_INTERACT_2"/>
    <property type="match status" value="1"/>
</dbReference>